<proteinExistence type="predicted"/>
<name>A0A1M6J391_REIAG</name>
<organism evidence="5 6">
    <name type="scientific">Reichenbachiella agariperforans</name>
    <dbReference type="NCBI Taxonomy" id="156994"/>
    <lineage>
        <taxon>Bacteria</taxon>
        <taxon>Pseudomonadati</taxon>
        <taxon>Bacteroidota</taxon>
        <taxon>Cytophagia</taxon>
        <taxon>Cytophagales</taxon>
        <taxon>Reichenbachiellaceae</taxon>
        <taxon>Reichenbachiella</taxon>
    </lineage>
</organism>
<evidence type="ECO:0000256" key="4">
    <source>
        <dbReference type="PIRSR" id="PIRSR600760-2"/>
    </source>
</evidence>
<feature type="binding site" evidence="4">
    <location>
        <position position="77"/>
    </location>
    <ligand>
        <name>Mg(2+)</name>
        <dbReference type="ChEBI" id="CHEBI:18420"/>
        <label>1</label>
        <note>catalytic</note>
    </ligand>
</feature>
<dbReference type="Pfam" id="PF00459">
    <property type="entry name" value="Inositol_P"/>
    <property type="match status" value="1"/>
</dbReference>
<feature type="binding site" evidence="4">
    <location>
        <position position="97"/>
    </location>
    <ligand>
        <name>Mg(2+)</name>
        <dbReference type="ChEBI" id="CHEBI:18420"/>
        <label>1</label>
        <note>catalytic</note>
    </ligand>
</feature>
<dbReference type="Gene3D" id="3.30.540.10">
    <property type="entry name" value="Fructose-1,6-Bisphosphatase, subunit A, domain 1"/>
    <property type="match status" value="1"/>
</dbReference>
<dbReference type="InterPro" id="IPR000760">
    <property type="entry name" value="Inositol_monophosphatase-like"/>
</dbReference>
<evidence type="ECO:0000256" key="1">
    <source>
        <dbReference type="ARBA" id="ARBA00022723"/>
    </source>
</evidence>
<keyword evidence="1 4" id="KW-0479">Metal-binding</keyword>
<evidence type="ECO:0000313" key="6">
    <source>
        <dbReference type="Proteomes" id="UP000184474"/>
    </source>
</evidence>
<protein>
    <submittedName>
        <fullName evidence="5">Inositol monophosphatase family protein</fullName>
    </submittedName>
</protein>
<dbReference type="PRINTS" id="PR00377">
    <property type="entry name" value="IMPHPHTASES"/>
</dbReference>
<keyword evidence="3 4" id="KW-0460">Magnesium</keyword>
<dbReference type="RefSeq" id="WP_073118314.1">
    <property type="nucleotide sequence ID" value="NZ_FRAA01000001.1"/>
</dbReference>
<sequence length="292" mass="32284">MKAADLKTLAQLAEQAAAIAADFIRQYSHGDITVELKSGMSSKASEVVTWVDLQCQTLILNHLQESIAHYDLGLLTEELPDDGSRLTKDYFWCIDPLDGTLAFTERRPGYAVSIALVSRTGVPMIGVVHEPITDQRIVAVRGQGVQSSLERTLDNQATPDQLICCLDHVMAEHPRYAALRTMLDELTHSQALTSTRYISGAGAVLQACQASLHEHAVFFKIPKVTQGGGCIWDYAATACIFEELGYHVTDLYGAPLQLNNPKSLYMNHCGVLYSSRKELAQDIIDWFQSIER</sequence>
<dbReference type="Proteomes" id="UP000184474">
    <property type="component" value="Unassembled WGS sequence"/>
</dbReference>
<feature type="binding site" evidence="4">
    <location>
        <position position="233"/>
    </location>
    <ligand>
        <name>Mg(2+)</name>
        <dbReference type="ChEBI" id="CHEBI:18420"/>
        <label>1</label>
        <note>catalytic</note>
    </ligand>
</feature>
<reference evidence="6" key="1">
    <citation type="submission" date="2016-11" db="EMBL/GenBank/DDBJ databases">
        <authorList>
            <person name="Varghese N."/>
            <person name="Submissions S."/>
        </authorList>
    </citation>
    <scope>NUCLEOTIDE SEQUENCE [LARGE SCALE GENOMIC DNA]</scope>
    <source>
        <strain evidence="6">DSM 26134</strain>
    </source>
</reference>
<keyword evidence="2" id="KW-0378">Hydrolase</keyword>
<keyword evidence="6" id="KW-1185">Reference proteome</keyword>
<feature type="binding site" evidence="4">
    <location>
        <position position="95"/>
    </location>
    <ligand>
        <name>Mg(2+)</name>
        <dbReference type="ChEBI" id="CHEBI:18420"/>
        <label>1</label>
        <note>catalytic</note>
    </ligand>
</feature>
<dbReference type="PANTHER" id="PTHR20854:SF4">
    <property type="entry name" value="INOSITOL-1-MONOPHOSPHATASE-RELATED"/>
    <property type="match status" value="1"/>
</dbReference>
<dbReference type="AlphaFoldDB" id="A0A1M6J391"/>
<dbReference type="GO" id="GO:0046872">
    <property type="term" value="F:metal ion binding"/>
    <property type="evidence" value="ECO:0007669"/>
    <property type="project" value="UniProtKB-KW"/>
</dbReference>
<dbReference type="PANTHER" id="PTHR20854">
    <property type="entry name" value="INOSITOL MONOPHOSPHATASE"/>
    <property type="match status" value="1"/>
</dbReference>
<comment type="cofactor">
    <cofactor evidence="4">
        <name>Mg(2+)</name>
        <dbReference type="ChEBI" id="CHEBI:18420"/>
    </cofactor>
</comment>
<dbReference type="PROSITE" id="PS00629">
    <property type="entry name" value="IMP_1"/>
    <property type="match status" value="1"/>
</dbReference>
<evidence type="ECO:0000256" key="3">
    <source>
        <dbReference type="ARBA" id="ARBA00022842"/>
    </source>
</evidence>
<dbReference type="GO" id="GO:0008934">
    <property type="term" value="F:inositol monophosphate 1-phosphatase activity"/>
    <property type="evidence" value="ECO:0007669"/>
    <property type="project" value="TreeGrafter"/>
</dbReference>
<evidence type="ECO:0000313" key="5">
    <source>
        <dbReference type="EMBL" id="SHJ41205.1"/>
    </source>
</evidence>
<dbReference type="InterPro" id="IPR020583">
    <property type="entry name" value="Inositol_monoP_metal-BS"/>
</dbReference>
<gene>
    <name evidence="5" type="ORF">SAMN04488028_10126</name>
</gene>
<dbReference type="GO" id="GO:0006020">
    <property type="term" value="P:inositol metabolic process"/>
    <property type="evidence" value="ECO:0007669"/>
    <property type="project" value="TreeGrafter"/>
</dbReference>
<dbReference type="Gene3D" id="3.40.190.80">
    <property type="match status" value="1"/>
</dbReference>
<dbReference type="EMBL" id="FRAA01000001">
    <property type="protein sequence ID" value="SHJ41205.1"/>
    <property type="molecule type" value="Genomic_DNA"/>
</dbReference>
<accession>A0A1M6J391</accession>
<dbReference type="GO" id="GO:0007165">
    <property type="term" value="P:signal transduction"/>
    <property type="evidence" value="ECO:0007669"/>
    <property type="project" value="TreeGrafter"/>
</dbReference>
<evidence type="ECO:0000256" key="2">
    <source>
        <dbReference type="ARBA" id="ARBA00022801"/>
    </source>
</evidence>
<feature type="binding site" evidence="4">
    <location>
        <position position="98"/>
    </location>
    <ligand>
        <name>Mg(2+)</name>
        <dbReference type="ChEBI" id="CHEBI:18420"/>
        <label>1</label>
        <note>catalytic</note>
    </ligand>
</feature>
<dbReference type="SUPFAM" id="SSF56655">
    <property type="entry name" value="Carbohydrate phosphatase"/>
    <property type="match status" value="1"/>
</dbReference>
<dbReference type="STRING" id="156994.SAMN04488028_10126"/>